<dbReference type="Pfam" id="PF07562">
    <property type="entry name" value="NCD3G"/>
    <property type="match status" value="1"/>
</dbReference>
<reference key="1">
    <citation type="submission" date="2019-01" db="UniProtKB">
        <authorList>
            <consortium name="RefSeq"/>
        </authorList>
    </citation>
    <scope>IDENTIFICATION</scope>
</reference>
<evidence type="ECO:0000259" key="1">
    <source>
        <dbReference type="Pfam" id="PF07562"/>
    </source>
</evidence>
<reference evidence="3" key="2">
    <citation type="submission" date="2025-08" db="UniProtKB">
        <authorList>
            <consortium name="RefSeq"/>
        </authorList>
    </citation>
    <scope>IDENTIFICATION</scope>
    <source>
        <tissue evidence="3">Blood</tissue>
    </source>
</reference>
<evidence type="ECO:0000313" key="3">
    <source>
        <dbReference type="RefSeq" id="XP_025725710.1"/>
    </source>
</evidence>
<dbReference type="PANTHER" id="PTHR24061:SF1">
    <property type="entry name" value="VOMERONASAL 2, RECEPTOR 2-RELATED"/>
    <property type="match status" value="1"/>
</dbReference>
<evidence type="ECO:0000313" key="2">
    <source>
        <dbReference type="Proteomes" id="UP000286641"/>
    </source>
</evidence>
<dbReference type="AlphaFoldDB" id="A0A3Q7NVY0"/>
<dbReference type="RefSeq" id="XP_025725710.1">
    <property type="nucleotide sequence ID" value="XM_025869925.1"/>
</dbReference>
<dbReference type="InterPro" id="IPR011500">
    <property type="entry name" value="GPCR_3_9-Cys_dom"/>
</dbReference>
<proteinExistence type="predicted"/>
<feature type="domain" description="GPCR family 3 nine cysteines" evidence="1">
    <location>
        <begin position="9"/>
        <end position="51"/>
    </location>
</feature>
<sequence length="80" mass="8568">MWRNGKELPHSVCTDLCHPGTRKGIRQGEPICCFDCIPCANGHVSREPACCIAALHDKDFSESISAYSLESGSGGWGGES</sequence>
<dbReference type="InterPro" id="IPR038550">
    <property type="entry name" value="GPCR_3_9-Cys_sf"/>
</dbReference>
<dbReference type="PANTHER" id="PTHR24061">
    <property type="entry name" value="CALCIUM-SENSING RECEPTOR-RELATED"/>
    <property type="match status" value="1"/>
</dbReference>
<dbReference type="GO" id="GO:0004930">
    <property type="term" value="F:G protein-coupled receptor activity"/>
    <property type="evidence" value="ECO:0007669"/>
    <property type="project" value="InterPro"/>
</dbReference>
<dbReference type="InterPro" id="IPR000068">
    <property type="entry name" value="GPCR_3_Ca_sens_rcpt-rel"/>
</dbReference>
<gene>
    <name evidence="3" type="primary">LOC112822323</name>
</gene>
<protein>
    <submittedName>
        <fullName evidence="3">Vomeronasal type-2 receptor 26-like</fullName>
    </submittedName>
</protein>
<keyword evidence="2" id="KW-1185">Reference proteome</keyword>
<dbReference type="GO" id="GO:0005886">
    <property type="term" value="C:plasma membrane"/>
    <property type="evidence" value="ECO:0007669"/>
    <property type="project" value="TreeGrafter"/>
</dbReference>
<dbReference type="GO" id="GO:0004984">
    <property type="term" value="F:olfactory receptor activity"/>
    <property type="evidence" value="ECO:0007669"/>
    <property type="project" value="TreeGrafter"/>
</dbReference>
<dbReference type="InParanoid" id="A0A3Q7NVY0"/>
<accession>A0A3Q7NVY0</accession>
<name>A0A3Q7NVY0_CALUR</name>
<dbReference type="Proteomes" id="UP000286641">
    <property type="component" value="Unplaced"/>
</dbReference>
<dbReference type="Gene3D" id="2.10.50.30">
    <property type="entry name" value="GPCR, family 3, nine cysteines domain"/>
    <property type="match status" value="1"/>
</dbReference>
<organism evidence="2 3">
    <name type="scientific">Callorhinus ursinus</name>
    <name type="common">Northern fur seal</name>
    <dbReference type="NCBI Taxonomy" id="34884"/>
    <lineage>
        <taxon>Eukaryota</taxon>
        <taxon>Metazoa</taxon>
        <taxon>Chordata</taxon>
        <taxon>Craniata</taxon>
        <taxon>Vertebrata</taxon>
        <taxon>Euteleostomi</taxon>
        <taxon>Mammalia</taxon>
        <taxon>Eutheria</taxon>
        <taxon>Laurasiatheria</taxon>
        <taxon>Carnivora</taxon>
        <taxon>Caniformia</taxon>
        <taxon>Pinnipedia</taxon>
        <taxon>Otariidae</taxon>
        <taxon>Callorhinus</taxon>
    </lineage>
</organism>